<organism evidence="1 2">
    <name type="scientific">Panagrolaimus sp. PS1159</name>
    <dbReference type="NCBI Taxonomy" id="55785"/>
    <lineage>
        <taxon>Eukaryota</taxon>
        <taxon>Metazoa</taxon>
        <taxon>Ecdysozoa</taxon>
        <taxon>Nematoda</taxon>
        <taxon>Chromadorea</taxon>
        <taxon>Rhabditida</taxon>
        <taxon>Tylenchina</taxon>
        <taxon>Panagrolaimomorpha</taxon>
        <taxon>Panagrolaimoidea</taxon>
        <taxon>Panagrolaimidae</taxon>
        <taxon>Panagrolaimus</taxon>
    </lineage>
</organism>
<protein>
    <submittedName>
        <fullName evidence="2">Hexosyltransferase</fullName>
    </submittedName>
</protein>
<sequence>MHHGIAENEIKIEDILVEGISYIEENITQSIYMCQNTTKLLIAVISHVDDINGRYLIRRTWGNHSEKDVEIRFVVGYKNKDKFSSLIAKEQLNYKDLLITNVKETYYGLTFKTLAIVATFNDFCPSAVCVAKSDDDNIINVKRLKHLCELNKEIESIHGYCLKNPQVLRRGLTSTKWDIPYFVYPLKKFPYYCRGGHYIITGKDTTKRLIFGLKTMGFFKSVNLQRMPEDGIFTGFAAKMAGIKRISNSNFIPCLGKNGKSCIDEVPYSSDWISAMIGNEKGTLEYFEKCSLKNKWESCMYNILFNCSALLI</sequence>
<dbReference type="Proteomes" id="UP000887580">
    <property type="component" value="Unplaced"/>
</dbReference>
<dbReference type="WBParaSite" id="PS1159_v2.g3347.t1">
    <property type="protein sequence ID" value="PS1159_v2.g3347.t1"/>
    <property type="gene ID" value="PS1159_v2.g3347"/>
</dbReference>
<name>A0AC35GAD6_9BILA</name>
<proteinExistence type="predicted"/>
<evidence type="ECO:0000313" key="1">
    <source>
        <dbReference type="Proteomes" id="UP000887580"/>
    </source>
</evidence>
<accession>A0AC35GAD6</accession>
<reference evidence="2" key="1">
    <citation type="submission" date="2022-11" db="UniProtKB">
        <authorList>
            <consortium name="WormBaseParasite"/>
        </authorList>
    </citation>
    <scope>IDENTIFICATION</scope>
</reference>
<evidence type="ECO:0000313" key="2">
    <source>
        <dbReference type="WBParaSite" id="PS1159_v2.g3347.t1"/>
    </source>
</evidence>